<organism evidence="2 3">
    <name type="scientific">Steccherinum ochraceum</name>
    <dbReference type="NCBI Taxonomy" id="92696"/>
    <lineage>
        <taxon>Eukaryota</taxon>
        <taxon>Fungi</taxon>
        <taxon>Dikarya</taxon>
        <taxon>Basidiomycota</taxon>
        <taxon>Agaricomycotina</taxon>
        <taxon>Agaricomycetes</taxon>
        <taxon>Polyporales</taxon>
        <taxon>Steccherinaceae</taxon>
        <taxon>Steccherinum</taxon>
    </lineage>
</organism>
<dbReference type="Proteomes" id="UP000292702">
    <property type="component" value="Unassembled WGS sequence"/>
</dbReference>
<evidence type="ECO:0000313" key="2">
    <source>
        <dbReference type="EMBL" id="TCD68322.1"/>
    </source>
</evidence>
<keyword evidence="3" id="KW-1185">Reference proteome</keyword>
<evidence type="ECO:0000256" key="1">
    <source>
        <dbReference type="SAM" id="MobiDB-lite"/>
    </source>
</evidence>
<proteinExistence type="predicted"/>
<protein>
    <submittedName>
        <fullName evidence="2">Uncharacterized protein</fullName>
    </submittedName>
</protein>
<gene>
    <name evidence="2" type="ORF">EIP91_011181</name>
</gene>
<reference evidence="2 3" key="1">
    <citation type="submission" date="2018-11" db="EMBL/GenBank/DDBJ databases">
        <title>Genome assembly of Steccherinum ochraceum LE-BIN_3174, the white-rot fungus of the Steccherinaceae family (The Residual Polyporoid clade, Polyporales, Basidiomycota).</title>
        <authorList>
            <person name="Fedorova T.V."/>
            <person name="Glazunova O.A."/>
            <person name="Landesman E.O."/>
            <person name="Moiseenko K.V."/>
            <person name="Psurtseva N.V."/>
            <person name="Savinova O.S."/>
            <person name="Shakhova N.V."/>
            <person name="Tyazhelova T.V."/>
            <person name="Vasina D.V."/>
        </authorList>
    </citation>
    <scope>NUCLEOTIDE SEQUENCE [LARGE SCALE GENOMIC DNA]</scope>
    <source>
        <strain evidence="2 3">LE-BIN_3174</strain>
    </source>
</reference>
<feature type="region of interest" description="Disordered" evidence="1">
    <location>
        <begin position="120"/>
        <end position="155"/>
    </location>
</feature>
<accession>A0A4R0RMC8</accession>
<name>A0A4R0RMC8_9APHY</name>
<dbReference type="AlphaFoldDB" id="A0A4R0RMC8"/>
<evidence type="ECO:0000313" key="3">
    <source>
        <dbReference type="Proteomes" id="UP000292702"/>
    </source>
</evidence>
<sequence>MHKKALLRIEFTFHPHRTEPNKVKGRFRRRVAKRADVQDGVFPVPSSGEDANAIFFYDPNAKIPDVSKEHARQIKRDNSVEYEEMARKVAHDSYRKDQTKMKEELAKEKAQFDSSMRRIQAVEHEEHRLKASRNEEKKRESEREKKIEEEREADRQEMKNLRIEREADRQEIKNLRKELKNFRKEAQRNDQKVEELQKGVSYLTELATYVPIRVMIDEINAVLAHKMSLSYPAIRIVEDLRDRCGYLHPDSEKYRQDVEKLIPWETTHGEDFKRKVIATLFDTIPDTARALGNFYAHNSPPFDVASAVSHYNQSDKPQVNFLHRLYEAGWKRGSL</sequence>
<comment type="caution">
    <text evidence="2">The sequence shown here is derived from an EMBL/GenBank/DDBJ whole genome shotgun (WGS) entry which is preliminary data.</text>
</comment>
<dbReference type="EMBL" id="RWJN01000070">
    <property type="protein sequence ID" value="TCD68322.1"/>
    <property type="molecule type" value="Genomic_DNA"/>
</dbReference>